<proteinExistence type="predicted"/>
<dbReference type="RefSeq" id="WP_132949586.1">
    <property type="nucleotide sequence ID" value="NZ_BSVG01000006.1"/>
</dbReference>
<feature type="domain" description="Polymerase beta nucleotidyltransferase" evidence="1">
    <location>
        <begin position="17"/>
        <end position="105"/>
    </location>
</feature>
<dbReference type="PANTHER" id="PTHR33933">
    <property type="entry name" value="NUCLEOTIDYLTRANSFERASE"/>
    <property type="match status" value="1"/>
</dbReference>
<dbReference type="CDD" id="cd05403">
    <property type="entry name" value="NT_KNTase_like"/>
    <property type="match status" value="1"/>
</dbReference>
<evidence type="ECO:0000259" key="1">
    <source>
        <dbReference type="Pfam" id="PF18765"/>
    </source>
</evidence>
<comment type="caution">
    <text evidence="2">The sequence shown here is derived from an EMBL/GenBank/DDBJ whole genome shotgun (WGS) entry which is preliminary data.</text>
</comment>
<dbReference type="InterPro" id="IPR041633">
    <property type="entry name" value="Polbeta"/>
</dbReference>
<reference evidence="2 3" key="1">
    <citation type="submission" date="2019-03" db="EMBL/GenBank/DDBJ databases">
        <title>Genomic Encyclopedia of Type Strains, Phase IV (KMG-IV): sequencing the most valuable type-strain genomes for metagenomic binning, comparative biology and taxonomic classification.</title>
        <authorList>
            <person name="Goeker M."/>
        </authorList>
    </citation>
    <scope>NUCLEOTIDE SEQUENCE [LARGE SCALE GENOMIC DNA]</scope>
    <source>
        <strain evidence="2 3">DSM 24979</strain>
    </source>
</reference>
<gene>
    <name evidence="2" type="ORF">EDD69_1231</name>
</gene>
<dbReference type="OrthoDB" id="9803106at2"/>
<dbReference type="SUPFAM" id="SSF81301">
    <property type="entry name" value="Nucleotidyltransferase"/>
    <property type="match status" value="1"/>
</dbReference>
<dbReference type="InterPro" id="IPR052548">
    <property type="entry name" value="Type_VII_TA_antitoxin"/>
</dbReference>
<protein>
    <recommendedName>
        <fullName evidence="1">Polymerase beta nucleotidyltransferase domain-containing protein</fullName>
    </recommendedName>
</protein>
<dbReference type="EMBL" id="SLUL01000023">
    <property type="protein sequence ID" value="TCL44776.1"/>
    <property type="molecule type" value="Genomic_DNA"/>
</dbReference>
<dbReference type="Proteomes" id="UP000295658">
    <property type="component" value="Unassembled WGS sequence"/>
</dbReference>
<dbReference type="Gene3D" id="3.30.460.10">
    <property type="entry name" value="Beta Polymerase, domain 2"/>
    <property type="match status" value="1"/>
</dbReference>
<organism evidence="2 3">
    <name type="scientific">Thermolongibacillus altinsuensis</name>
    <dbReference type="NCBI Taxonomy" id="575256"/>
    <lineage>
        <taxon>Bacteria</taxon>
        <taxon>Bacillati</taxon>
        <taxon>Bacillota</taxon>
        <taxon>Bacilli</taxon>
        <taxon>Bacillales</taxon>
        <taxon>Anoxybacillaceae</taxon>
        <taxon>Thermolongibacillus</taxon>
    </lineage>
</organism>
<dbReference type="PANTHER" id="PTHR33933:SF1">
    <property type="entry name" value="PROTEIN ADENYLYLTRANSFERASE MNTA-RELATED"/>
    <property type="match status" value="1"/>
</dbReference>
<accession>A0A4R1QCP7</accession>
<evidence type="ECO:0000313" key="2">
    <source>
        <dbReference type="EMBL" id="TCL44776.1"/>
    </source>
</evidence>
<keyword evidence="3" id="KW-1185">Reference proteome</keyword>
<name>A0A4R1QCP7_9BACL</name>
<dbReference type="InterPro" id="IPR043519">
    <property type="entry name" value="NT_sf"/>
</dbReference>
<evidence type="ECO:0000313" key="3">
    <source>
        <dbReference type="Proteomes" id="UP000295658"/>
    </source>
</evidence>
<dbReference type="AlphaFoldDB" id="A0A4R1QCP7"/>
<dbReference type="Pfam" id="PF18765">
    <property type="entry name" value="Polbeta"/>
    <property type="match status" value="1"/>
</dbReference>
<sequence>MISDWNSTGISKRWIGELQTYCSTNDKIEKVVLFGSRARGDYQKTSDIDLVIWTKNASHSEQNLMEHAIQQMPTPFKIDVLFFDRLTKEKLISNILKEGIVIYEKGAALRKA</sequence>